<sequence length="284" mass="32442">MPLQSSEWFSNKGVECSRVMAKNDAFPRHLHDEYVISANLRGTEEIWMDGKYAQVGAGQVTVYNPATVQSSLFGNDGVEFVSIHLPQSILKDLVVRQNLRNSNQPPTLKEGVLGNRLLFNAIRRFAHKAKAEDAEDQEQELLLLCGALLEDFVPRDSNGDQAVRQVKCYLAENLTIKPQLDTLALLCGLSKYYLIRRFTQLIGMPPLQYHMQLRLQRARDLLRDNVHPLDAALALGFYDQSHFINSFRRMMGVTPYHYVRQLNLGSNKFPITRGNHIKREIAKY</sequence>
<dbReference type="RefSeq" id="WP_194978544.1">
    <property type="nucleotide sequence ID" value="NZ_JADMKS010000008.1"/>
</dbReference>
<evidence type="ECO:0000256" key="1">
    <source>
        <dbReference type="ARBA" id="ARBA00023015"/>
    </source>
</evidence>
<dbReference type="Gene3D" id="1.10.10.60">
    <property type="entry name" value="Homeodomain-like"/>
    <property type="match status" value="2"/>
</dbReference>
<proteinExistence type="predicted"/>
<dbReference type="InterPro" id="IPR037923">
    <property type="entry name" value="HTH-like"/>
</dbReference>
<gene>
    <name evidence="6" type="ORF">ITX54_18350</name>
</gene>
<evidence type="ECO:0000313" key="6">
    <source>
        <dbReference type="EMBL" id="MBF6638632.1"/>
    </source>
</evidence>
<dbReference type="GO" id="GO:0043565">
    <property type="term" value="F:sequence-specific DNA binding"/>
    <property type="evidence" value="ECO:0007669"/>
    <property type="project" value="InterPro"/>
</dbReference>
<evidence type="ECO:0000256" key="2">
    <source>
        <dbReference type="ARBA" id="ARBA00023125"/>
    </source>
</evidence>
<evidence type="ECO:0000256" key="3">
    <source>
        <dbReference type="ARBA" id="ARBA00023159"/>
    </source>
</evidence>
<dbReference type="InterPro" id="IPR050204">
    <property type="entry name" value="AraC_XylS_family_regulators"/>
</dbReference>
<dbReference type="Pfam" id="PF02311">
    <property type="entry name" value="AraC_binding"/>
    <property type="match status" value="1"/>
</dbReference>
<organism evidence="6 7">
    <name type="scientific">Rouxiella silvae</name>
    <dbReference type="NCBI Taxonomy" id="1646373"/>
    <lineage>
        <taxon>Bacteria</taxon>
        <taxon>Pseudomonadati</taxon>
        <taxon>Pseudomonadota</taxon>
        <taxon>Gammaproteobacteria</taxon>
        <taxon>Enterobacterales</taxon>
        <taxon>Yersiniaceae</taxon>
        <taxon>Rouxiella</taxon>
    </lineage>
</organism>
<dbReference type="SUPFAM" id="SSF46689">
    <property type="entry name" value="Homeodomain-like"/>
    <property type="match status" value="2"/>
</dbReference>
<dbReference type="AlphaFoldDB" id="A0AA40X4Q0"/>
<keyword evidence="1" id="KW-0805">Transcription regulation</keyword>
<evidence type="ECO:0000256" key="4">
    <source>
        <dbReference type="ARBA" id="ARBA00023163"/>
    </source>
</evidence>
<reference evidence="6" key="2">
    <citation type="submission" date="2022-09" db="EMBL/GenBank/DDBJ databases">
        <title>Rouxiella aceris sp. nov., isolated from tree sap and emended description of the genus Rhouxiella.</title>
        <authorList>
            <person name="Kim I.S."/>
        </authorList>
    </citation>
    <scope>NUCLEOTIDE SEQUENCE</scope>
    <source>
        <strain evidence="6">SAP-2</strain>
    </source>
</reference>
<evidence type="ECO:0000259" key="5">
    <source>
        <dbReference type="PROSITE" id="PS01124"/>
    </source>
</evidence>
<name>A0AA40X4Q0_9GAMM</name>
<dbReference type="GO" id="GO:0003700">
    <property type="term" value="F:DNA-binding transcription factor activity"/>
    <property type="evidence" value="ECO:0007669"/>
    <property type="project" value="InterPro"/>
</dbReference>
<dbReference type="InterPro" id="IPR018060">
    <property type="entry name" value="HTH_AraC"/>
</dbReference>
<dbReference type="InterPro" id="IPR003313">
    <property type="entry name" value="AraC-bd"/>
</dbReference>
<keyword evidence="3" id="KW-0010">Activator</keyword>
<dbReference type="PANTHER" id="PTHR46796">
    <property type="entry name" value="HTH-TYPE TRANSCRIPTIONAL ACTIVATOR RHAS-RELATED"/>
    <property type="match status" value="1"/>
</dbReference>
<reference evidence="6" key="1">
    <citation type="submission" date="2020-11" db="EMBL/GenBank/DDBJ databases">
        <authorList>
            <person name="Lee S.D."/>
        </authorList>
    </citation>
    <scope>NUCLEOTIDE SEQUENCE</scope>
    <source>
        <strain evidence="6">SAP-2</strain>
    </source>
</reference>
<accession>A0AA40X4Q0</accession>
<dbReference type="SMART" id="SM00342">
    <property type="entry name" value="HTH_ARAC"/>
    <property type="match status" value="1"/>
</dbReference>
<dbReference type="InterPro" id="IPR009057">
    <property type="entry name" value="Homeodomain-like_sf"/>
</dbReference>
<dbReference type="Pfam" id="PF12833">
    <property type="entry name" value="HTH_18"/>
    <property type="match status" value="1"/>
</dbReference>
<dbReference type="EMBL" id="JADMKS010000008">
    <property type="protein sequence ID" value="MBF6638632.1"/>
    <property type="molecule type" value="Genomic_DNA"/>
</dbReference>
<dbReference type="InterPro" id="IPR018062">
    <property type="entry name" value="HTH_AraC-typ_CS"/>
</dbReference>
<keyword evidence="2" id="KW-0238">DNA-binding</keyword>
<keyword evidence="4" id="KW-0804">Transcription</keyword>
<dbReference type="PROSITE" id="PS01124">
    <property type="entry name" value="HTH_ARAC_FAMILY_2"/>
    <property type="match status" value="1"/>
</dbReference>
<protein>
    <submittedName>
        <fullName evidence="6">Helix-turn-helix transcriptional regulator</fullName>
    </submittedName>
</protein>
<evidence type="ECO:0000313" key="7">
    <source>
        <dbReference type="Proteomes" id="UP000705283"/>
    </source>
</evidence>
<comment type="caution">
    <text evidence="6">The sequence shown here is derived from an EMBL/GenBank/DDBJ whole genome shotgun (WGS) entry which is preliminary data.</text>
</comment>
<dbReference type="Proteomes" id="UP000705283">
    <property type="component" value="Unassembled WGS sequence"/>
</dbReference>
<dbReference type="PROSITE" id="PS00041">
    <property type="entry name" value="HTH_ARAC_FAMILY_1"/>
    <property type="match status" value="1"/>
</dbReference>
<feature type="domain" description="HTH araC/xylS-type" evidence="5">
    <location>
        <begin position="164"/>
        <end position="261"/>
    </location>
</feature>
<dbReference type="SUPFAM" id="SSF51215">
    <property type="entry name" value="Regulatory protein AraC"/>
    <property type="match status" value="1"/>
</dbReference>